<reference evidence="3" key="2">
    <citation type="submission" date="2025-08" db="UniProtKB">
        <authorList>
            <consortium name="RefSeq"/>
        </authorList>
    </citation>
    <scope>IDENTIFICATION</scope>
    <source>
        <tissue evidence="3">Adult</tissue>
    </source>
</reference>
<dbReference type="PANTHER" id="PTHR46169">
    <property type="entry name" value="DNA REPLICATION-RELATED ELEMENT FACTOR, ISOFORM A"/>
    <property type="match status" value="1"/>
</dbReference>
<protein>
    <submittedName>
        <fullName evidence="3">Zinc finger BED domain-containing protein 4-like</fullName>
    </submittedName>
</protein>
<keyword evidence="2" id="KW-1185">Reference proteome</keyword>
<dbReference type="InterPro" id="IPR052717">
    <property type="entry name" value="Vacuolar_transposase_reg"/>
</dbReference>
<feature type="domain" description="HAT C-terminal dimerisation" evidence="1">
    <location>
        <begin position="197"/>
        <end position="252"/>
    </location>
</feature>
<dbReference type="SUPFAM" id="SSF53098">
    <property type="entry name" value="Ribonuclease H-like"/>
    <property type="match status" value="1"/>
</dbReference>
<dbReference type="InterPro" id="IPR012337">
    <property type="entry name" value="RNaseH-like_sf"/>
</dbReference>
<dbReference type="PANTHER" id="PTHR46169:SF15">
    <property type="entry name" value="INNER CENTROMERE PROTEIN A-LIKE ISOFORM X1-RELATED"/>
    <property type="match status" value="1"/>
</dbReference>
<evidence type="ECO:0000313" key="3">
    <source>
        <dbReference type="RefSeq" id="XP_049302031.1"/>
    </source>
</evidence>
<dbReference type="GeneID" id="125775441"/>
<proteinExistence type="predicted"/>
<reference evidence="2" key="1">
    <citation type="submission" date="2025-05" db="UniProtKB">
        <authorList>
            <consortium name="RefSeq"/>
        </authorList>
    </citation>
    <scope>NUCLEOTIDE SEQUENCE [LARGE SCALE GENOMIC DNA]</scope>
</reference>
<dbReference type="RefSeq" id="XP_049302031.1">
    <property type="nucleotide sequence ID" value="XM_049446074.1"/>
</dbReference>
<accession>A0ABM3IYI5</accession>
<sequence>MEFHTGNVGAFFGVGGSGEMYFGNYKKKKLPILTSDEWVTAVALCKICKPFRDVTVSISREAYCTGSLVIPTANGLLDVYRHLRTEIFSNTSKKVIEIFLNGIRERFSSLQHSNTLMVATFLDPRFKLVALTDESAAHNTKKLIKRYLIDMQREEIEFQTERTEENIEKSVSIWSSFDKYANEHKPHSSVEAKAIFEIQRYLEDGLFSRSCNSFHWWLENKYRYPKMAELAKKYLCVLASSVPCERIFSKAGGLFCNSIRKKIYSNSDFVYSVTRFSDFQANFRIKYSIAFELWKEKTKIVRIYSGTGWYNFRIIIN</sequence>
<gene>
    <name evidence="3" type="primary">LOC125775441</name>
</gene>
<name>A0ABM3IYI5_BACDO</name>
<dbReference type="Pfam" id="PF05699">
    <property type="entry name" value="Dimer_Tnp_hAT"/>
    <property type="match status" value="1"/>
</dbReference>
<dbReference type="InterPro" id="IPR008906">
    <property type="entry name" value="HATC_C_dom"/>
</dbReference>
<evidence type="ECO:0000313" key="2">
    <source>
        <dbReference type="Proteomes" id="UP001652620"/>
    </source>
</evidence>
<evidence type="ECO:0000259" key="1">
    <source>
        <dbReference type="Pfam" id="PF05699"/>
    </source>
</evidence>
<dbReference type="Proteomes" id="UP001652620">
    <property type="component" value="Chromosome 1"/>
</dbReference>
<organism evidence="2 3">
    <name type="scientific">Bactrocera dorsalis</name>
    <name type="common">Oriental fruit fly</name>
    <name type="synonym">Dacus dorsalis</name>
    <dbReference type="NCBI Taxonomy" id="27457"/>
    <lineage>
        <taxon>Eukaryota</taxon>
        <taxon>Metazoa</taxon>
        <taxon>Ecdysozoa</taxon>
        <taxon>Arthropoda</taxon>
        <taxon>Hexapoda</taxon>
        <taxon>Insecta</taxon>
        <taxon>Pterygota</taxon>
        <taxon>Neoptera</taxon>
        <taxon>Endopterygota</taxon>
        <taxon>Diptera</taxon>
        <taxon>Brachycera</taxon>
        <taxon>Muscomorpha</taxon>
        <taxon>Tephritoidea</taxon>
        <taxon>Tephritidae</taxon>
        <taxon>Bactrocera</taxon>
        <taxon>Bactrocera</taxon>
    </lineage>
</organism>